<dbReference type="GO" id="GO:0006979">
    <property type="term" value="P:response to oxidative stress"/>
    <property type="evidence" value="ECO:0007669"/>
    <property type="project" value="InterPro"/>
</dbReference>
<dbReference type="SUPFAM" id="SSF82784">
    <property type="entry name" value="OsmC-like"/>
    <property type="match status" value="1"/>
</dbReference>
<gene>
    <name evidence="1" type="ORF">KFK14_01905</name>
</gene>
<accession>A0A975Q1Y0</accession>
<dbReference type="NCBIfam" id="TIGR03562">
    <property type="entry name" value="osmo_induc_OsmC"/>
    <property type="match status" value="1"/>
</dbReference>
<dbReference type="InterPro" id="IPR052707">
    <property type="entry name" value="OsmC_Ohr_Peroxiredoxin"/>
</dbReference>
<evidence type="ECO:0000313" key="1">
    <source>
        <dbReference type="EMBL" id="QUT06264.1"/>
    </source>
</evidence>
<dbReference type="Pfam" id="PF02566">
    <property type="entry name" value="OsmC"/>
    <property type="match status" value="1"/>
</dbReference>
<organism evidence="1 2">
    <name type="scientific">Sphingobium phenoxybenzoativorans</name>
    <dbReference type="NCBI Taxonomy" id="1592790"/>
    <lineage>
        <taxon>Bacteria</taxon>
        <taxon>Pseudomonadati</taxon>
        <taxon>Pseudomonadota</taxon>
        <taxon>Alphaproteobacteria</taxon>
        <taxon>Sphingomonadales</taxon>
        <taxon>Sphingomonadaceae</taxon>
        <taxon>Sphingobium</taxon>
    </lineage>
</organism>
<name>A0A975Q1Y0_9SPHN</name>
<proteinExistence type="predicted"/>
<protein>
    <submittedName>
        <fullName evidence="1">OsmC family protein</fullName>
    </submittedName>
</protein>
<dbReference type="Gene3D" id="3.30.300.20">
    <property type="match status" value="1"/>
</dbReference>
<reference evidence="1" key="1">
    <citation type="submission" date="2021-04" db="EMBL/GenBank/DDBJ databases">
        <title>Isolation of p-tert-butylphenol degrading bacteria Sphingobium phenoxybenzoativorans Tas13 from active sludge.</title>
        <authorList>
            <person name="Li Y."/>
        </authorList>
    </citation>
    <scope>NUCLEOTIDE SEQUENCE</scope>
    <source>
        <strain evidence="1">Tas13</strain>
    </source>
</reference>
<dbReference type="InterPro" id="IPR003718">
    <property type="entry name" value="OsmC/Ohr_fam"/>
</dbReference>
<dbReference type="InterPro" id="IPR036102">
    <property type="entry name" value="OsmC/Ohrsf"/>
</dbReference>
<dbReference type="AlphaFoldDB" id="A0A975Q1Y0"/>
<dbReference type="PANTHER" id="PTHR42830">
    <property type="entry name" value="OSMOTICALLY INDUCIBLE FAMILY PROTEIN"/>
    <property type="match status" value="1"/>
</dbReference>
<dbReference type="EMBL" id="CP073910">
    <property type="protein sequence ID" value="QUT06264.1"/>
    <property type="molecule type" value="Genomic_DNA"/>
</dbReference>
<dbReference type="Proteomes" id="UP000681425">
    <property type="component" value="Chromosome"/>
</dbReference>
<dbReference type="RefSeq" id="WP_212609667.1">
    <property type="nucleotide sequence ID" value="NZ_CP073910.1"/>
</dbReference>
<dbReference type="InterPro" id="IPR015946">
    <property type="entry name" value="KH_dom-like_a/b"/>
</dbReference>
<sequence>MKIHRKGSAEWAGGLKDGRGAISTQSGALSAYPYGFAARFEGQPGTNPEELIGAAHAGCFTMALSLILGEAGLTAEKMDTTAVVTLEQGEGGFSIPAIALTLKAKIPGADDATFQELAAKAKANCPVSKLLKAAEITLDAELLS</sequence>
<dbReference type="KEGG" id="spph:KFK14_01905"/>
<keyword evidence="2" id="KW-1185">Reference proteome</keyword>
<dbReference type="InterPro" id="IPR019904">
    <property type="entry name" value="Peroxiredoxin_OsmC"/>
</dbReference>
<evidence type="ECO:0000313" key="2">
    <source>
        <dbReference type="Proteomes" id="UP000681425"/>
    </source>
</evidence>
<dbReference type="PANTHER" id="PTHR42830:SF1">
    <property type="entry name" value="OSMOTICALLY INDUCIBLE FAMILY PROTEIN"/>
    <property type="match status" value="1"/>
</dbReference>
<dbReference type="GO" id="GO:0004601">
    <property type="term" value="F:peroxidase activity"/>
    <property type="evidence" value="ECO:0007669"/>
    <property type="project" value="InterPro"/>
</dbReference>